<evidence type="ECO:0000256" key="3">
    <source>
        <dbReference type="ARBA" id="ARBA00022617"/>
    </source>
</evidence>
<dbReference type="InterPro" id="IPR036396">
    <property type="entry name" value="Cyt_P450_sf"/>
</dbReference>
<dbReference type="InterPro" id="IPR002401">
    <property type="entry name" value="Cyt_P450_E_grp-I"/>
</dbReference>
<dbReference type="Gene3D" id="1.10.630.10">
    <property type="entry name" value="Cytochrome P450"/>
    <property type="match status" value="1"/>
</dbReference>
<dbReference type="Proteomes" id="UP001154282">
    <property type="component" value="Unassembled WGS sequence"/>
</dbReference>
<protein>
    <recommendedName>
        <fullName evidence="12">Cytochrome P450</fullName>
    </recommendedName>
</protein>
<gene>
    <name evidence="10" type="ORF">LITE_LOCUS8736</name>
</gene>
<dbReference type="InterPro" id="IPR001128">
    <property type="entry name" value="Cyt_P450"/>
</dbReference>
<feature type="signal peptide" evidence="9">
    <location>
        <begin position="1"/>
        <end position="17"/>
    </location>
</feature>
<feature type="chain" id="PRO_5043527293" description="Cytochrome P450" evidence="9">
    <location>
        <begin position="18"/>
        <end position="338"/>
    </location>
</feature>
<dbReference type="AlphaFoldDB" id="A0AAV0IFQ7"/>
<accession>A0AAV0IFQ7</accession>
<dbReference type="PRINTS" id="PR00463">
    <property type="entry name" value="EP450I"/>
</dbReference>
<dbReference type="GO" id="GO:0020037">
    <property type="term" value="F:heme binding"/>
    <property type="evidence" value="ECO:0007669"/>
    <property type="project" value="InterPro"/>
</dbReference>
<comment type="caution">
    <text evidence="10">The sequence shown here is derived from an EMBL/GenBank/DDBJ whole genome shotgun (WGS) entry which is preliminary data.</text>
</comment>
<feature type="binding site" description="axial binding residue" evidence="8">
    <location>
        <position position="274"/>
    </location>
    <ligand>
        <name>heme</name>
        <dbReference type="ChEBI" id="CHEBI:30413"/>
    </ligand>
    <ligandPart>
        <name>Fe</name>
        <dbReference type="ChEBI" id="CHEBI:18248"/>
    </ligandPart>
</feature>
<evidence type="ECO:0000256" key="6">
    <source>
        <dbReference type="ARBA" id="ARBA00023004"/>
    </source>
</evidence>
<evidence type="ECO:0000313" key="10">
    <source>
        <dbReference type="EMBL" id="CAI0395499.1"/>
    </source>
</evidence>
<evidence type="ECO:0000256" key="9">
    <source>
        <dbReference type="SAM" id="SignalP"/>
    </source>
</evidence>
<sequence>FDLNCLLLLGIDPGCLSASFPRVPCAEAFDVIEEAVFYRHCVPRWVWKAMRRLRVGWEGRTIEAEGCLNGFLDEKIRAKVAEKQAADGKESRDDDDYDLLMKVIVETERLLGKGEKFVRETVVGLMVAGRDTIAVALSWFFWLVAKNPGVEERILEELDRVVITREKQGIVSSVEDLNKMVYLHGAISETLRLYPPVPFELKQPLEPDMLPSDHFVGKNTRIFVSIYSIGRMKEVWGEDWMEFKPERWVADRSEGLKNDDGVEFATFITGPRSCSGKKIAYTQMKSIASCLLHRYKIDVVDDHPVVPRLSMMMFMRYGLKVRVSCKTPESSTTGPLYV</sequence>
<keyword evidence="4 8" id="KW-0479">Metal-binding</keyword>
<dbReference type="PANTHER" id="PTHR24296">
    <property type="entry name" value="CYTOCHROME P450"/>
    <property type="match status" value="1"/>
</dbReference>
<keyword evidence="9" id="KW-0732">Signal</keyword>
<organism evidence="10 11">
    <name type="scientific">Linum tenue</name>
    <dbReference type="NCBI Taxonomy" id="586396"/>
    <lineage>
        <taxon>Eukaryota</taxon>
        <taxon>Viridiplantae</taxon>
        <taxon>Streptophyta</taxon>
        <taxon>Embryophyta</taxon>
        <taxon>Tracheophyta</taxon>
        <taxon>Spermatophyta</taxon>
        <taxon>Magnoliopsida</taxon>
        <taxon>eudicotyledons</taxon>
        <taxon>Gunneridae</taxon>
        <taxon>Pentapetalae</taxon>
        <taxon>rosids</taxon>
        <taxon>fabids</taxon>
        <taxon>Malpighiales</taxon>
        <taxon>Linaceae</taxon>
        <taxon>Linum</taxon>
    </lineage>
</organism>
<comment type="cofactor">
    <cofactor evidence="1 8">
        <name>heme</name>
        <dbReference type="ChEBI" id="CHEBI:30413"/>
    </cofactor>
</comment>
<dbReference type="GO" id="GO:0004497">
    <property type="term" value="F:monooxygenase activity"/>
    <property type="evidence" value="ECO:0007669"/>
    <property type="project" value="UniProtKB-KW"/>
</dbReference>
<evidence type="ECO:0000256" key="5">
    <source>
        <dbReference type="ARBA" id="ARBA00023002"/>
    </source>
</evidence>
<name>A0AAV0IFQ7_9ROSI</name>
<evidence type="ECO:0000256" key="7">
    <source>
        <dbReference type="ARBA" id="ARBA00023033"/>
    </source>
</evidence>
<evidence type="ECO:0008006" key="12">
    <source>
        <dbReference type="Google" id="ProtNLM"/>
    </source>
</evidence>
<keyword evidence="3 8" id="KW-0349">Heme</keyword>
<dbReference type="PRINTS" id="PR00385">
    <property type="entry name" value="P450"/>
</dbReference>
<evidence type="ECO:0000256" key="1">
    <source>
        <dbReference type="ARBA" id="ARBA00001971"/>
    </source>
</evidence>
<dbReference type="GO" id="GO:0005506">
    <property type="term" value="F:iron ion binding"/>
    <property type="evidence" value="ECO:0007669"/>
    <property type="project" value="InterPro"/>
</dbReference>
<dbReference type="Pfam" id="PF00067">
    <property type="entry name" value="p450"/>
    <property type="match status" value="1"/>
</dbReference>
<evidence type="ECO:0000256" key="2">
    <source>
        <dbReference type="ARBA" id="ARBA00010617"/>
    </source>
</evidence>
<keyword evidence="7" id="KW-0503">Monooxygenase</keyword>
<evidence type="ECO:0000256" key="4">
    <source>
        <dbReference type="ARBA" id="ARBA00022723"/>
    </source>
</evidence>
<reference evidence="10" key="1">
    <citation type="submission" date="2022-08" db="EMBL/GenBank/DDBJ databases">
        <authorList>
            <person name="Gutierrez-Valencia J."/>
        </authorList>
    </citation>
    <scope>NUCLEOTIDE SEQUENCE</scope>
</reference>
<evidence type="ECO:0000256" key="8">
    <source>
        <dbReference type="PIRSR" id="PIRSR602401-1"/>
    </source>
</evidence>
<keyword evidence="11" id="KW-1185">Reference proteome</keyword>
<evidence type="ECO:0000313" key="11">
    <source>
        <dbReference type="Proteomes" id="UP001154282"/>
    </source>
</evidence>
<dbReference type="SUPFAM" id="SSF48264">
    <property type="entry name" value="Cytochrome P450"/>
    <property type="match status" value="1"/>
</dbReference>
<feature type="non-terminal residue" evidence="10">
    <location>
        <position position="1"/>
    </location>
</feature>
<dbReference type="EMBL" id="CAMGYJ010000003">
    <property type="protein sequence ID" value="CAI0395499.1"/>
    <property type="molecule type" value="Genomic_DNA"/>
</dbReference>
<keyword evidence="5" id="KW-0560">Oxidoreductase</keyword>
<dbReference type="GO" id="GO:0016705">
    <property type="term" value="F:oxidoreductase activity, acting on paired donors, with incorporation or reduction of molecular oxygen"/>
    <property type="evidence" value="ECO:0007669"/>
    <property type="project" value="InterPro"/>
</dbReference>
<proteinExistence type="inferred from homology"/>
<keyword evidence="6 8" id="KW-0408">Iron</keyword>
<comment type="similarity">
    <text evidence="2">Belongs to the cytochrome P450 family.</text>
</comment>